<dbReference type="PANTHER" id="PTHR45663:SF11">
    <property type="entry name" value="GEO12009P1"/>
    <property type="match status" value="1"/>
</dbReference>
<evidence type="ECO:0000313" key="2">
    <source>
        <dbReference type="EMBL" id="CAB4766754.1"/>
    </source>
</evidence>
<evidence type="ECO:0000259" key="1">
    <source>
        <dbReference type="Pfam" id="PF00085"/>
    </source>
</evidence>
<gene>
    <name evidence="2" type="ORF">UFOPK2921_00013</name>
</gene>
<dbReference type="Gene3D" id="3.40.30.10">
    <property type="entry name" value="Glutaredoxin"/>
    <property type="match status" value="1"/>
</dbReference>
<dbReference type="EMBL" id="CAEZZV010000001">
    <property type="protein sequence ID" value="CAB4766754.1"/>
    <property type="molecule type" value="Genomic_DNA"/>
</dbReference>
<organism evidence="2">
    <name type="scientific">freshwater metagenome</name>
    <dbReference type="NCBI Taxonomy" id="449393"/>
    <lineage>
        <taxon>unclassified sequences</taxon>
        <taxon>metagenomes</taxon>
        <taxon>ecological metagenomes</taxon>
    </lineage>
</organism>
<reference evidence="2" key="1">
    <citation type="submission" date="2020-05" db="EMBL/GenBank/DDBJ databases">
        <authorList>
            <person name="Chiriac C."/>
            <person name="Salcher M."/>
            <person name="Ghai R."/>
            <person name="Kavagutti S V."/>
        </authorList>
    </citation>
    <scope>NUCLEOTIDE SEQUENCE</scope>
</reference>
<protein>
    <submittedName>
        <fullName evidence="2">Unannotated protein</fullName>
    </submittedName>
</protein>
<dbReference type="GO" id="GO:0006950">
    <property type="term" value="P:response to stress"/>
    <property type="evidence" value="ECO:0007669"/>
    <property type="project" value="UniProtKB-ARBA"/>
</dbReference>
<dbReference type="GO" id="GO:0005737">
    <property type="term" value="C:cytoplasm"/>
    <property type="evidence" value="ECO:0007669"/>
    <property type="project" value="TreeGrafter"/>
</dbReference>
<name>A0A6J6V572_9ZZZZ</name>
<dbReference type="InterPro" id="IPR013766">
    <property type="entry name" value="Thioredoxin_domain"/>
</dbReference>
<sequence>MTIDVSEANFESDVLARSAQGPVVVYLWSPRSDACVAVGEVVERMINATAGKILLARINVDDNPSIVQAFRVQAVPALFALRDGGILGEFQGQLSEAAIAQFLEQMLPTATQEEIAALIARGDEQSLLAVLDIEPGNEIAIVALATILTARGEGEAALSLLARVPETENVRKASAAARLSLRPPDDYDTQLEKLLDSVKLDDDARQQFVDILEVMGLDDPRSAVWRKKLTARLY</sequence>
<dbReference type="Pfam" id="PF00085">
    <property type="entry name" value="Thioredoxin"/>
    <property type="match status" value="1"/>
</dbReference>
<dbReference type="InterPro" id="IPR036249">
    <property type="entry name" value="Thioredoxin-like_sf"/>
</dbReference>
<accession>A0A6J6V572</accession>
<dbReference type="CDD" id="cd02956">
    <property type="entry name" value="ybbN"/>
    <property type="match status" value="1"/>
</dbReference>
<dbReference type="AlphaFoldDB" id="A0A6J6V572"/>
<dbReference type="InterPro" id="IPR011990">
    <property type="entry name" value="TPR-like_helical_dom_sf"/>
</dbReference>
<dbReference type="Pfam" id="PF14561">
    <property type="entry name" value="TPR_20"/>
    <property type="match status" value="1"/>
</dbReference>
<dbReference type="PANTHER" id="PTHR45663">
    <property type="entry name" value="GEO12009P1"/>
    <property type="match status" value="1"/>
</dbReference>
<dbReference type="GO" id="GO:0015035">
    <property type="term" value="F:protein-disulfide reductase activity"/>
    <property type="evidence" value="ECO:0007669"/>
    <property type="project" value="TreeGrafter"/>
</dbReference>
<feature type="domain" description="Thioredoxin" evidence="1">
    <location>
        <begin position="3"/>
        <end position="104"/>
    </location>
</feature>
<dbReference type="Gene3D" id="1.25.40.10">
    <property type="entry name" value="Tetratricopeptide repeat domain"/>
    <property type="match status" value="1"/>
</dbReference>
<proteinExistence type="predicted"/>
<dbReference type="SUPFAM" id="SSF52833">
    <property type="entry name" value="Thioredoxin-like"/>
    <property type="match status" value="1"/>
</dbReference>